<dbReference type="InterPro" id="IPR027417">
    <property type="entry name" value="P-loop_NTPase"/>
</dbReference>
<accession>A0A9Q0XET5</accession>
<proteinExistence type="predicted"/>
<gene>
    <name evidence="1" type="ORF">JRQ81_006513</name>
</gene>
<dbReference type="Proteomes" id="UP001142489">
    <property type="component" value="Unassembled WGS sequence"/>
</dbReference>
<evidence type="ECO:0000313" key="2">
    <source>
        <dbReference type="Proteomes" id="UP001142489"/>
    </source>
</evidence>
<evidence type="ECO:0000313" key="1">
    <source>
        <dbReference type="EMBL" id="KAJ7312167.1"/>
    </source>
</evidence>
<sequence>MDRLRVTETFAGLSFPGHLHTQESLQRASAFAFRPSDVLLVTYPKSGKPGRALVARPRRRRRWGWLARPGPESARREALPEGGRFVPRGSHASAWRARALV</sequence>
<dbReference type="AlphaFoldDB" id="A0A9Q0XET5"/>
<keyword evidence="2" id="KW-1185">Reference proteome</keyword>
<comment type="caution">
    <text evidence="1">The sequence shown here is derived from an EMBL/GenBank/DDBJ whole genome shotgun (WGS) entry which is preliminary data.</text>
</comment>
<organism evidence="1 2">
    <name type="scientific">Phrynocephalus forsythii</name>
    <dbReference type="NCBI Taxonomy" id="171643"/>
    <lineage>
        <taxon>Eukaryota</taxon>
        <taxon>Metazoa</taxon>
        <taxon>Chordata</taxon>
        <taxon>Craniata</taxon>
        <taxon>Vertebrata</taxon>
        <taxon>Euteleostomi</taxon>
        <taxon>Lepidosauria</taxon>
        <taxon>Squamata</taxon>
        <taxon>Bifurcata</taxon>
        <taxon>Unidentata</taxon>
        <taxon>Episquamata</taxon>
        <taxon>Toxicofera</taxon>
        <taxon>Iguania</taxon>
        <taxon>Acrodonta</taxon>
        <taxon>Agamidae</taxon>
        <taxon>Agaminae</taxon>
        <taxon>Phrynocephalus</taxon>
    </lineage>
</organism>
<dbReference type="Gene3D" id="3.40.50.300">
    <property type="entry name" value="P-loop containing nucleotide triphosphate hydrolases"/>
    <property type="match status" value="1"/>
</dbReference>
<dbReference type="OrthoDB" id="9428530at2759"/>
<name>A0A9Q0XET5_9SAUR</name>
<reference evidence="1" key="1">
    <citation type="journal article" date="2023" name="DNA Res.">
        <title>Chromosome-level genome assembly of Phrynocephalus forsythii using third-generation DNA sequencing and Hi-C analysis.</title>
        <authorList>
            <person name="Qi Y."/>
            <person name="Zhao W."/>
            <person name="Zhao Y."/>
            <person name="Niu C."/>
            <person name="Cao S."/>
            <person name="Zhang Y."/>
        </authorList>
    </citation>
    <scope>NUCLEOTIDE SEQUENCE</scope>
    <source>
        <tissue evidence="1">Muscle</tissue>
    </source>
</reference>
<protein>
    <submittedName>
        <fullName evidence="1">Uncharacterized protein</fullName>
    </submittedName>
</protein>
<dbReference type="EMBL" id="JAPFRF010000013">
    <property type="protein sequence ID" value="KAJ7312167.1"/>
    <property type="molecule type" value="Genomic_DNA"/>
</dbReference>